<comment type="caution">
    <text evidence="3">The sequence shown here is derived from an EMBL/GenBank/DDBJ whole genome shotgun (WGS) entry which is preliminary data.</text>
</comment>
<keyword evidence="2" id="KW-0812">Transmembrane</keyword>
<dbReference type="Proteomes" id="UP000886066">
    <property type="component" value="Unassembled WGS sequence"/>
</dbReference>
<keyword evidence="2" id="KW-0472">Membrane</keyword>
<sequence length="132" mass="15244">MQVPAHVKYLFLAFLLVGASVNMLATTRQIIKSSKRLEESKKEVLSLKDERNNLEAQIDYKKTQSFIEKFARDKLNMVLPGEEVYIYPEESVHSIEATEVGGREKSVLGEITKEKKKGVKENHFQEWLDLLF</sequence>
<feature type="transmembrane region" description="Helical" evidence="2">
    <location>
        <begin position="6"/>
        <end position="25"/>
    </location>
</feature>
<name>A0A7C1HV48_UNCKA</name>
<protein>
    <submittedName>
        <fullName evidence="3">Septum formation initiator family protein</fullName>
    </submittedName>
</protein>
<dbReference type="InterPro" id="IPR007060">
    <property type="entry name" value="FtsL/DivIC"/>
</dbReference>
<dbReference type="Pfam" id="PF04977">
    <property type="entry name" value="DivIC"/>
    <property type="match status" value="1"/>
</dbReference>
<evidence type="ECO:0000256" key="1">
    <source>
        <dbReference type="SAM" id="Coils"/>
    </source>
</evidence>
<dbReference type="EMBL" id="DSDM01000007">
    <property type="protein sequence ID" value="HDQ88538.1"/>
    <property type="molecule type" value="Genomic_DNA"/>
</dbReference>
<feature type="coiled-coil region" evidence="1">
    <location>
        <begin position="30"/>
        <end position="64"/>
    </location>
</feature>
<evidence type="ECO:0000313" key="3">
    <source>
        <dbReference type="EMBL" id="HDQ88538.1"/>
    </source>
</evidence>
<dbReference type="AlphaFoldDB" id="A0A7C1HV48"/>
<organism evidence="3">
    <name type="scientific">candidate division WWE3 bacterium</name>
    <dbReference type="NCBI Taxonomy" id="2053526"/>
    <lineage>
        <taxon>Bacteria</taxon>
        <taxon>Katanobacteria</taxon>
    </lineage>
</organism>
<evidence type="ECO:0000256" key="2">
    <source>
        <dbReference type="SAM" id="Phobius"/>
    </source>
</evidence>
<reference evidence="3" key="1">
    <citation type="journal article" date="2020" name="mSystems">
        <title>Genome- and Community-Level Interaction Insights into Carbon Utilization and Element Cycling Functions of Hydrothermarchaeota in Hydrothermal Sediment.</title>
        <authorList>
            <person name="Zhou Z."/>
            <person name="Liu Y."/>
            <person name="Xu W."/>
            <person name="Pan J."/>
            <person name="Luo Z.H."/>
            <person name="Li M."/>
        </authorList>
    </citation>
    <scope>NUCLEOTIDE SEQUENCE [LARGE SCALE GENOMIC DNA]</scope>
    <source>
        <strain evidence="3">SpSt-1219</strain>
    </source>
</reference>
<proteinExistence type="predicted"/>
<accession>A0A7C1HV48</accession>
<keyword evidence="1" id="KW-0175">Coiled coil</keyword>
<gene>
    <name evidence="3" type="ORF">ENN92_00075</name>
</gene>
<keyword evidence="2" id="KW-1133">Transmembrane helix</keyword>